<proteinExistence type="predicted"/>
<keyword evidence="1" id="KW-0812">Transmembrane</keyword>
<sequence length="42" mass="5112">MIESSTSLRDTSSRWRRRLTRRRSSRCLFMIFLLSFCVELLT</sequence>
<gene>
    <name evidence="2" type="ORF">DARMORV10_A02P41910.1</name>
</gene>
<evidence type="ECO:0000256" key="1">
    <source>
        <dbReference type="SAM" id="Phobius"/>
    </source>
</evidence>
<reference evidence="2" key="1">
    <citation type="submission" date="2021-01" db="EMBL/GenBank/DDBJ databases">
        <authorList>
            <consortium name="Genoscope - CEA"/>
            <person name="William W."/>
        </authorList>
    </citation>
    <scope>NUCLEOTIDE SEQUENCE</scope>
</reference>
<dbReference type="AlphaFoldDB" id="A0A816XAU8"/>
<dbReference type="Proteomes" id="UP001295469">
    <property type="component" value="Chromosome A02"/>
</dbReference>
<dbReference type="EMBL" id="HG994356">
    <property type="protein sequence ID" value="CAF2144950.1"/>
    <property type="molecule type" value="Genomic_DNA"/>
</dbReference>
<name>A0A816XAU8_BRANA</name>
<keyword evidence="1" id="KW-1133">Transmembrane helix</keyword>
<accession>A0A816XAU8</accession>
<keyword evidence="1" id="KW-0472">Membrane</keyword>
<organism evidence="2">
    <name type="scientific">Brassica napus</name>
    <name type="common">Rape</name>
    <dbReference type="NCBI Taxonomy" id="3708"/>
    <lineage>
        <taxon>Eukaryota</taxon>
        <taxon>Viridiplantae</taxon>
        <taxon>Streptophyta</taxon>
        <taxon>Embryophyta</taxon>
        <taxon>Tracheophyta</taxon>
        <taxon>Spermatophyta</taxon>
        <taxon>Magnoliopsida</taxon>
        <taxon>eudicotyledons</taxon>
        <taxon>Gunneridae</taxon>
        <taxon>Pentapetalae</taxon>
        <taxon>rosids</taxon>
        <taxon>malvids</taxon>
        <taxon>Brassicales</taxon>
        <taxon>Brassicaceae</taxon>
        <taxon>Brassiceae</taxon>
        <taxon>Brassica</taxon>
    </lineage>
</organism>
<evidence type="ECO:0000313" key="2">
    <source>
        <dbReference type="EMBL" id="CAF2144950.1"/>
    </source>
</evidence>
<feature type="transmembrane region" description="Helical" evidence="1">
    <location>
        <begin position="24"/>
        <end position="41"/>
    </location>
</feature>
<protein>
    <submittedName>
        <fullName evidence="2">(rape) hypothetical protein</fullName>
    </submittedName>
</protein>